<accession>A0A9W4X1H5</accession>
<protein>
    <submittedName>
        <fullName evidence="4">61_t:CDS:1</fullName>
    </submittedName>
</protein>
<keyword evidence="1" id="KW-0862">Zinc</keyword>
<keyword evidence="1" id="KW-0863">Zinc-finger</keyword>
<evidence type="ECO:0000259" key="2">
    <source>
        <dbReference type="PROSITE" id="PS50053"/>
    </source>
</evidence>
<reference evidence="4" key="1">
    <citation type="submission" date="2022-08" db="EMBL/GenBank/DDBJ databases">
        <authorList>
            <person name="Kallberg Y."/>
            <person name="Tangrot J."/>
            <person name="Rosling A."/>
        </authorList>
    </citation>
    <scope>NUCLEOTIDE SEQUENCE</scope>
    <source>
        <strain evidence="4">Wild A</strain>
    </source>
</reference>
<dbReference type="InterPro" id="IPR001841">
    <property type="entry name" value="Znf_RING"/>
</dbReference>
<dbReference type="Gene3D" id="2.60.60.30">
    <property type="entry name" value="sav2460 like domains"/>
    <property type="match status" value="1"/>
</dbReference>
<dbReference type="InterPro" id="IPR029071">
    <property type="entry name" value="Ubiquitin-like_domsf"/>
</dbReference>
<dbReference type="AlphaFoldDB" id="A0A9W4X1H5"/>
<feature type="domain" description="RING-type" evidence="3">
    <location>
        <begin position="3"/>
        <end position="52"/>
    </location>
</feature>
<keyword evidence="1" id="KW-0479">Metal-binding</keyword>
<dbReference type="OrthoDB" id="2318873at2759"/>
<dbReference type="Pfam" id="PF00240">
    <property type="entry name" value="ubiquitin"/>
    <property type="match status" value="1"/>
</dbReference>
<dbReference type="Pfam" id="PF02342">
    <property type="entry name" value="TerD"/>
    <property type="match status" value="1"/>
</dbReference>
<dbReference type="InterPro" id="IPR051324">
    <property type="entry name" value="Stress/Tellurium_Resist"/>
</dbReference>
<dbReference type="CDD" id="cd17039">
    <property type="entry name" value="Ubl_ubiquitin_like"/>
    <property type="match status" value="1"/>
</dbReference>
<evidence type="ECO:0000259" key="3">
    <source>
        <dbReference type="PROSITE" id="PS50089"/>
    </source>
</evidence>
<evidence type="ECO:0000313" key="5">
    <source>
        <dbReference type="Proteomes" id="UP001153678"/>
    </source>
</evidence>
<organism evidence="4 5">
    <name type="scientific">Funneliformis geosporum</name>
    <dbReference type="NCBI Taxonomy" id="1117311"/>
    <lineage>
        <taxon>Eukaryota</taxon>
        <taxon>Fungi</taxon>
        <taxon>Fungi incertae sedis</taxon>
        <taxon>Mucoromycota</taxon>
        <taxon>Glomeromycotina</taxon>
        <taxon>Glomeromycetes</taxon>
        <taxon>Glomerales</taxon>
        <taxon>Glomeraceae</taxon>
        <taxon>Funneliformis</taxon>
    </lineage>
</organism>
<dbReference type="GO" id="GO:0008270">
    <property type="term" value="F:zinc ion binding"/>
    <property type="evidence" value="ECO:0007669"/>
    <property type="project" value="UniProtKB-KW"/>
</dbReference>
<sequence>MKCVKCNHDKLSKEFPSTTITVRCNHIPAFCLRCLIDNLNLKDKNVKCPECNEKLTPDEIKFLTLAWDKAPFKIDIESIGNVKTQQPLTADGAINATGDIYIVLLNGQKCNLPFIQTKTILALRKEIRNKLKVDEGKQKLIYNGIELQDRKTGPTPTQSTLQDYKIVPGCHIQLIVVLYNITRAESIKNLTFDLFWGYPANGNQDYLDGTCLLYMGDTFYRKYDYASVFYPSFPYMKHSGDLMDNANKRGHQQITANLDQLPAEVTQLYFVLSSFKSPTIGHFQTPSFNLVDQTQPDKPLCSYQLEQAANSQAVIMCCVTRVGQGMWQVIQIGKLSNGNAENYDPIEYSIIQCGLFG</sequence>
<dbReference type="SUPFAM" id="SSF57850">
    <property type="entry name" value="RING/U-box"/>
    <property type="match status" value="1"/>
</dbReference>
<feature type="domain" description="Ubiquitin-like" evidence="2">
    <location>
        <begin position="98"/>
        <end position="176"/>
    </location>
</feature>
<dbReference type="Proteomes" id="UP001153678">
    <property type="component" value="Unassembled WGS sequence"/>
</dbReference>
<dbReference type="InterPro" id="IPR000626">
    <property type="entry name" value="Ubiquitin-like_dom"/>
</dbReference>
<dbReference type="EMBL" id="CAMKVN010002075">
    <property type="protein sequence ID" value="CAI2179453.1"/>
    <property type="molecule type" value="Genomic_DNA"/>
</dbReference>
<dbReference type="PROSITE" id="PS50053">
    <property type="entry name" value="UBIQUITIN_2"/>
    <property type="match status" value="1"/>
</dbReference>
<comment type="caution">
    <text evidence="4">The sequence shown here is derived from an EMBL/GenBank/DDBJ whole genome shotgun (WGS) entry which is preliminary data.</text>
</comment>
<keyword evidence="5" id="KW-1185">Reference proteome</keyword>
<dbReference type="PANTHER" id="PTHR32097">
    <property type="entry name" value="CAMP-BINDING PROTEIN 1-RELATED"/>
    <property type="match status" value="1"/>
</dbReference>
<proteinExistence type="predicted"/>
<gene>
    <name evidence="4" type="ORF">FWILDA_LOCUS9097</name>
</gene>
<dbReference type="SUPFAM" id="SSF54236">
    <property type="entry name" value="Ubiquitin-like"/>
    <property type="match status" value="1"/>
</dbReference>
<dbReference type="PROSITE" id="PS50089">
    <property type="entry name" value="ZF_RING_2"/>
    <property type="match status" value="1"/>
</dbReference>
<name>A0A9W4X1H5_9GLOM</name>
<dbReference type="Gene3D" id="3.10.20.90">
    <property type="entry name" value="Phosphatidylinositol 3-kinase Catalytic Subunit, Chain A, domain 1"/>
    <property type="match status" value="1"/>
</dbReference>
<evidence type="ECO:0000313" key="4">
    <source>
        <dbReference type="EMBL" id="CAI2179453.1"/>
    </source>
</evidence>
<evidence type="ECO:0000256" key="1">
    <source>
        <dbReference type="PROSITE-ProRule" id="PRU00175"/>
    </source>
</evidence>
<dbReference type="InterPro" id="IPR003325">
    <property type="entry name" value="TerD"/>
</dbReference>
<dbReference type="PANTHER" id="PTHR32097:SF17">
    <property type="entry name" value="CAMP-BINDING PROTEIN 1-RELATED"/>
    <property type="match status" value="1"/>
</dbReference>